<reference evidence="1" key="2">
    <citation type="journal article" date="2015" name="Data Brief">
        <title>Shoot transcriptome of the giant reed, Arundo donax.</title>
        <authorList>
            <person name="Barrero R.A."/>
            <person name="Guerrero F.D."/>
            <person name="Moolhuijzen P."/>
            <person name="Goolsby J.A."/>
            <person name="Tidwell J."/>
            <person name="Bellgard S.E."/>
            <person name="Bellgard M.I."/>
        </authorList>
    </citation>
    <scope>NUCLEOTIDE SEQUENCE</scope>
    <source>
        <tissue evidence="1">Shoot tissue taken approximately 20 cm above the soil surface</tissue>
    </source>
</reference>
<dbReference type="AlphaFoldDB" id="A0A0A9ANC2"/>
<organism evidence="1">
    <name type="scientific">Arundo donax</name>
    <name type="common">Giant reed</name>
    <name type="synonym">Donax arundinaceus</name>
    <dbReference type="NCBI Taxonomy" id="35708"/>
    <lineage>
        <taxon>Eukaryota</taxon>
        <taxon>Viridiplantae</taxon>
        <taxon>Streptophyta</taxon>
        <taxon>Embryophyta</taxon>
        <taxon>Tracheophyta</taxon>
        <taxon>Spermatophyta</taxon>
        <taxon>Magnoliopsida</taxon>
        <taxon>Liliopsida</taxon>
        <taxon>Poales</taxon>
        <taxon>Poaceae</taxon>
        <taxon>PACMAD clade</taxon>
        <taxon>Arundinoideae</taxon>
        <taxon>Arundineae</taxon>
        <taxon>Arundo</taxon>
    </lineage>
</organism>
<protein>
    <submittedName>
        <fullName evidence="1">Uncharacterized protein</fullName>
    </submittedName>
</protein>
<accession>A0A0A9ANC2</accession>
<sequence>MGPREPFSATSARFAFARAFDALYEQMALL</sequence>
<proteinExistence type="predicted"/>
<reference evidence="1" key="1">
    <citation type="submission" date="2014-09" db="EMBL/GenBank/DDBJ databases">
        <authorList>
            <person name="Magalhaes I.L.F."/>
            <person name="Oliveira U."/>
            <person name="Santos F.R."/>
            <person name="Vidigal T.H.D.A."/>
            <person name="Brescovit A.D."/>
            <person name="Santos A.J."/>
        </authorList>
    </citation>
    <scope>NUCLEOTIDE SEQUENCE</scope>
    <source>
        <tissue evidence="1">Shoot tissue taken approximately 20 cm above the soil surface</tissue>
    </source>
</reference>
<dbReference type="EMBL" id="GBRH01244676">
    <property type="protein sequence ID" value="JAD53219.1"/>
    <property type="molecule type" value="Transcribed_RNA"/>
</dbReference>
<name>A0A0A9ANC2_ARUDO</name>
<evidence type="ECO:0000313" key="1">
    <source>
        <dbReference type="EMBL" id="JAD53219.1"/>
    </source>
</evidence>